<keyword evidence="3" id="KW-1185">Reference proteome</keyword>
<keyword evidence="1" id="KW-1133">Transmembrane helix</keyword>
<evidence type="ECO:0000256" key="1">
    <source>
        <dbReference type="SAM" id="Phobius"/>
    </source>
</evidence>
<feature type="transmembrane region" description="Helical" evidence="1">
    <location>
        <begin position="256"/>
        <end position="276"/>
    </location>
</feature>
<feature type="transmembrane region" description="Helical" evidence="1">
    <location>
        <begin position="169"/>
        <end position="189"/>
    </location>
</feature>
<feature type="transmembrane region" description="Helical" evidence="1">
    <location>
        <begin position="291"/>
        <end position="313"/>
    </location>
</feature>
<keyword evidence="1" id="KW-0472">Membrane</keyword>
<feature type="transmembrane region" description="Helical" evidence="1">
    <location>
        <begin position="113"/>
        <end position="131"/>
    </location>
</feature>
<name>A0ABY5BWV4_9LACO</name>
<accession>A0ABY5BWV4</accession>
<feature type="transmembrane region" description="Helical" evidence="1">
    <location>
        <begin position="44"/>
        <end position="66"/>
    </location>
</feature>
<sequence>MVFLAPWLAHLHNNKQLLISLQMIATLILVLGGTLLLSRAKLVLIGLLYLVLSSVNVISASVEVGFIQVVFQENEAAIEQSVDFQYFVSTGLTIEISVLSSAILLLPGRSTGLLIVSWFSAPLGIIFYWLISYDATMQPTDSEINQGPTTEQSYLRQMRSALYQFTHTMPAFLIILFEAILGGMTGLLLELLPLTMKEIGLAVALFSTVGAIQRVGDLIGGAVAPLVKWPAPTFFVVDYIISGGCFIDFTLPIPNVARLILLLVAGIGMGMSGNVFEKLMYRSYNVGDISAMHALATSTFVFFSVTSYIAAWIKVSTLILW</sequence>
<reference evidence="2" key="1">
    <citation type="submission" date="2022-05" db="EMBL/GenBank/DDBJ databases">
        <authorList>
            <person name="Oliphant S.A."/>
            <person name="Watson-Haigh N.S."/>
            <person name="Sumby K.M."/>
            <person name="Gardner J.M."/>
            <person name="Jiranek V."/>
        </authorList>
    </citation>
    <scope>NUCLEOTIDE SEQUENCE</scope>
    <source>
        <strain evidence="2">KI11_C11</strain>
    </source>
</reference>
<dbReference type="Proteomes" id="UP001057025">
    <property type="component" value="Chromosome"/>
</dbReference>
<dbReference type="EMBL" id="CP097118">
    <property type="protein sequence ID" value="USS88219.1"/>
    <property type="molecule type" value="Genomic_DNA"/>
</dbReference>
<gene>
    <name evidence="2" type="ORF">M3M39_01710</name>
</gene>
<feature type="transmembrane region" description="Helical" evidence="1">
    <location>
        <begin position="229"/>
        <end position="249"/>
    </location>
</feature>
<dbReference type="RefSeq" id="WP_252797505.1">
    <property type="nucleotide sequence ID" value="NZ_CP097118.1"/>
</dbReference>
<feature type="transmembrane region" description="Helical" evidence="1">
    <location>
        <begin position="201"/>
        <end position="223"/>
    </location>
</feature>
<feature type="transmembrane region" description="Helical" evidence="1">
    <location>
        <begin position="17"/>
        <end position="37"/>
    </location>
</feature>
<proteinExistence type="predicted"/>
<protein>
    <submittedName>
        <fullName evidence="2">Uncharacterized protein</fullName>
    </submittedName>
</protein>
<evidence type="ECO:0000313" key="2">
    <source>
        <dbReference type="EMBL" id="USS88219.1"/>
    </source>
</evidence>
<feature type="transmembrane region" description="Helical" evidence="1">
    <location>
        <begin position="86"/>
        <end position="106"/>
    </location>
</feature>
<organism evidence="2 3">
    <name type="scientific">Fructilactobacillus hinvesii</name>
    <dbReference type="NCBI Taxonomy" id="2940300"/>
    <lineage>
        <taxon>Bacteria</taxon>
        <taxon>Bacillati</taxon>
        <taxon>Bacillota</taxon>
        <taxon>Bacilli</taxon>
        <taxon>Lactobacillales</taxon>
        <taxon>Lactobacillaceae</taxon>
        <taxon>Fructilactobacillus</taxon>
    </lineage>
</organism>
<evidence type="ECO:0000313" key="3">
    <source>
        <dbReference type="Proteomes" id="UP001057025"/>
    </source>
</evidence>
<keyword evidence="1" id="KW-0812">Transmembrane</keyword>